<name>A0A9Q1BB03_HOLLE</name>
<dbReference type="OrthoDB" id="5376140at2759"/>
<feature type="compositionally biased region" description="Basic and acidic residues" evidence="1">
    <location>
        <begin position="710"/>
        <end position="750"/>
    </location>
</feature>
<feature type="compositionally biased region" description="Acidic residues" evidence="1">
    <location>
        <begin position="867"/>
        <end position="877"/>
    </location>
</feature>
<evidence type="ECO:0000256" key="1">
    <source>
        <dbReference type="SAM" id="MobiDB-lite"/>
    </source>
</evidence>
<feature type="region of interest" description="Disordered" evidence="1">
    <location>
        <begin position="680"/>
        <end position="939"/>
    </location>
</feature>
<dbReference type="PANTHER" id="PTHR33480:SF1">
    <property type="entry name" value="TYR RECOMBINASE DOMAIN-CONTAINING PROTEIN"/>
    <property type="match status" value="1"/>
</dbReference>
<feature type="compositionally biased region" description="Basic and acidic residues" evidence="1">
    <location>
        <begin position="776"/>
        <end position="786"/>
    </location>
</feature>
<dbReference type="EMBL" id="JAIZAY010000358">
    <property type="protein sequence ID" value="KAJ8018454.1"/>
    <property type="molecule type" value="Genomic_DNA"/>
</dbReference>
<protein>
    <submittedName>
        <fullName evidence="2">Uncharacterized protein</fullName>
    </submittedName>
</protein>
<proteinExistence type="predicted"/>
<feature type="compositionally biased region" description="Basic and acidic residues" evidence="1">
    <location>
        <begin position="832"/>
        <end position="849"/>
    </location>
</feature>
<keyword evidence="3" id="KW-1185">Reference proteome</keyword>
<feature type="compositionally biased region" description="Basic and acidic residues" evidence="1">
    <location>
        <begin position="55"/>
        <end position="64"/>
    </location>
</feature>
<reference evidence="2" key="1">
    <citation type="submission" date="2021-10" db="EMBL/GenBank/DDBJ databases">
        <title>Tropical sea cucumber genome reveals ecological adaptation and Cuvierian tubules defense mechanism.</title>
        <authorList>
            <person name="Chen T."/>
        </authorList>
    </citation>
    <scope>NUCLEOTIDE SEQUENCE</scope>
    <source>
        <strain evidence="2">Nanhai2018</strain>
        <tissue evidence="2">Muscle</tissue>
    </source>
</reference>
<feature type="compositionally biased region" description="Basic and acidic residues" evidence="1">
    <location>
        <begin position="894"/>
        <end position="916"/>
    </location>
</feature>
<accession>A0A9Q1BB03</accession>
<feature type="compositionally biased region" description="Polar residues" evidence="1">
    <location>
        <begin position="788"/>
        <end position="831"/>
    </location>
</feature>
<gene>
    <name evidence="2" type="ORF">HOLleu_43555</name>
</gene>
<feature type="compositionally biased region" description="Polar residues" evidence="1">
    <location>
        <begin position="922"/>
        <end position="939"/>
    </location>
</feature>
<comment type="caution">
    <text evidence="2">The sequence shown here is derived from an EMBL/GenBank/DDBJ whole genome shotgun (WGS) entry which is preliminary data.</text>
</comment>
<evidence type="ECO:0000313" key="2">
    <source>
        <dbReference type="EMBL" id="KAJ8018454.1"/>
    </source>
</evidence>
<organism evidence="2 3">
    <name type="scientific">Holothuria leucospilota</name>
    <name type="common">Black long sea cucumber</name>
    <name type="synonym">Mertensiothuria leucospilota</name>
    <dbReference type="NCBI Taxonomy" id="206669"/>
    <lineage>
        <taxon>Eukaryota</taxon>
        <taxon>Metazoa</taxon>
        <taxon>Echinodermata</taxon>
        <taxon>Eleutherozoa</taxon>
        <taxon>Echinozoa</taxon>
        <taxon>Holothuroidea</taxon>
        <taxon>Aspidochirotacea</taxon>
        <taxon>Aspidochirotida</taxon>
        <taxon>Holothuriidae</taxon>
        <taxon>Holothuria</taxon>
    </lineage>
</organism>
<dbReference type="PANTHER" id="PTHR33480">
    <property type="entry name" value="SET DOMAIN-CONTAINING PROTEIN-RELATED"/>
    <property type="match status" value="1"/>
</dbReference>
<sequence length="1408" mass="158460">MQVTSFCIHSYLYILTFQIKEPEDEKFYAVPTGVKIAAEPQIVLFSVVCTDKGVEDTSHGDYGRPRKRQHSESEDSIVLGSVNSDVGDRFVRLEISKPSNMVNTDPTNHAADRMENEGSEVGVSVCSNRGTGRIYDNVHACLYCDKMISSKMKRHMILTHNEEREVKAAMALPNNEEKQAVFDRLRLRGNYSYNVKALQMGQGNLLVMRRPKQGLGHKTDEYMPCPDCLGYIYRRDLWKHRQVCIATSDKKDFSRGKKHLAKSRQVLSASLNLKEANTLLHKEVFSVMINDSIKLVAKNDPLICAFGDSILSRVSCAKSTYVSCKMREVARLLLSLREADAEINKLQDAVDPSKFDTVIGCVRAVCKYSMREEDANPGKFHTPSLALKLGYSLKSCASLLKAKAVASMDSVTIDKVDKYLYLHECKQTGFSVQISSPALKTLYVNKEGQPELLSGANDLARLGKYLECEIEKNHRSLVTEVEDKTYLALLHSTAARLILFNKRRGGEAMRLTITAYKSRPDWDCEDLTDSLSTMEKQLRRRNLCQEKDSEDLTAEKSDMNELTQHVGEDSECISEMHENKTLPSEDHHVLGHSQSELSSASSCLVPNGEVDISCSEHILDKDGHQLDEEECFDSVIHKCKFLSIEDHQQHVLGDSQNHTDSASKFPKTKDVANISSGLKVSSNDSYQLPAEEDSDSKHYVNDSSSFQVTHKGDRQSLDQQKHSNSEDILEMHAGKSSSIEKNEDGYEQSKDSAGTGSESDMSECKPDGEESVEESSYMKDIPEMLDSKMSSTEDNQQHVLGNSQDQKVSTPSSLTSKGEVNISSISQVTRQSLDEQKHSNSEDISEGHASKSSSIEDNEDDYKQSSDSEDTGSESDVSEYKPDGEESSDMEDIPEMHDSKMSSTEDHQQHVLRDLQDEVGIPSSSSMTNDETNISSSSEVTKSHIYVQATNNQGHRVFDKKFPCFFCSIPQAQIQRHLREQHSQESEVQAIINEKNKQEKDKHMILLRNRGTHRHNCEVLREGCGTLIVVHRPTLDASPADYGPCDTCLGYYVRTDLWKHKCKLRARTKGHSRNKSKPAVSCKLLLPNPKGISAGLHEITKSKQFIERCDADWSVFVSSNALPTLNMKKMNHKKMIPLTEDVAALTNTVKEKARHCVQVLLQYSEEPTKDKVEAWRELSELTLTQMMLFNRRRQEEISKMKVTEVDKIQCMQKDSNVVRALSLLEKHLCEVLSRVEIVGKRGRVVPVLLNYEMREWITLLMETRHDIAGVDPENEYVFARSFYGSKGHIRACDSLRKYSQLCGAKYPGSLTGTQLRKQIATLCQLFSLTENEMDMVANFLGHDLKIHRQYYRLPMEVLQVAKVPKLLLAMEKGGGSLSQAKNFDDLCLSDDELSQSSSTEGEEEADVD</sequence>
<dbReference type="Proteomes" id="UP001152320">
    <property type="component" value="Unassembled WGS sequence"/>
</dbReference>
<feature type="region of interest" description="Disordered" evidence="1">
    <location>
        <begin position="55"/>
        <end position="76"/>
    </location>
</feature>
<evidence type="ECO:0000313" key="3">
    <source>
        <dbReference type="Proteomes" id="UP001152320"/>
    </source>
</evidence>